<dbReference type="Proteomes" id="UP000236729">
    <property type="component" value="Unassembled WGS sequence"/>
</dbReference>
<keyword evidence="3" id="KW-1185">Reference proteome</keyword>
<dbReference type="EMBL" id="FNVB01000023">
    <property type="protein sequence ID" value="SEG98833.1"/>
    <property type="molecule type" value="Genomic_DNA"/>
</dbReference>
<reference evidence="1" key="1">
    <citation type="submission" date="2016-10" db="EMBL/GenBank/DDBJ databases">
        <authorList>
            <person name="de Groot N.N."/>
        </authorList>
    </citation>
    <scope>NUCLEOTIDE SEQUENCE [LARGE SCALE GENOMIC DNA]</scope>
    <source>
        <strain evidence="1">ATCC 20501</strain>
    </source>
</reference>
<accession>A0A1I1QUV6</accession>
<reference evidence="3 4" key="2">
    <citation type="submission" date="2016-10" db="EMBL/GenBank/DDBJ databases">
        <authorList>
            <person name="Varghese N."/>
            <person name="Submissions S."/>
        </authorList>
    </citation>
    <scope>NUCLEOTIDE SEQUENCE [LARGE SCALE GENOMIC DNA]</scope>
    <source>
        <strain evidence="4">ATCC 20501</strain>
        <strain evidence="2 3">CGMCC 4.3529</strain>
    </source>
</reference>
<dbReference type="RefSeq" id="WP_093350537.1">
    <property type="nucleotide sequence ID" value="NZ_FNVB01000023.1"/>
</dbReference>
<accession>A0A1H6EN54</accession>
<dbReference type="EMBL" id="FOME01000003">
    <property type="protein sequence ID" value="SFD23043.1"/>
    <property type="molecule type" value="Genomic_DNA"/>
</dbReference>
<name>A0A1H6EN54_9PSEU</name>
<evidence type="ECO:0000313" key="4">
    <source>
        <dbReference type="Proteomes" id="UP000236729"/>
    </source>
</evidence>
<evidence type="ECO:0000313" key="2">
    <source>
        <dbReference type="EMBL" id="SFD23043.1"/>
    </source>
</evidence>
<evidence type="ECO:0008006" key="5">
    <source>
        <dbReference type="Google" id="ProtNLM"/>
    </source>
</evidence>
<evidence type="ECO:0000313" key="1">
    <source>
        <dbReference type="EMBL" id="SEG98833.1"/>
    </source>
</evidence>
<evidence type="ECO:0000313" key="3">
    <source>
        <dbReference type="Proteomes" id="UP000199690"/>
    </source>
</evidence>
<dbReference type="AlphaFoldDB" id="A0A1H6EN54"/>
<protein>
    <recommendedName>
        <fullName evidence="5">Phage gp6-like head-tail connector protein</fullName>
    </recommendedName>
</protein>
<proteinExistence type="predicted"/>
<gene>
    <name evidence="1" type="ORF">SAMN02982929_07227</name>
    <name evidence="2" type="ORF">SAMN05216506_103151</name>
</gene>
<sequence length="197" mass="20953">MALAPLATVADLEARGVTVTPSEAPIVATFLDVASEMVRTAAGAPISQLTTTVELEGEPGQRLHLPGRPIRSVATVALDGAPVTDWRLASGSLWRREGWQTGCGPSVVKVTYTHGLPSVPADIVDLVCRLASRALVSYRDSDGAEALAARVTVSERIGDWSAGYAYGDHFSEVEIPEYLRDRLSARFGGSAHVVRSR</sequence>
<dbReference type="Proteomes" id="UP000199690">
    <property type="component" value="Unassembled WGS sequence"/>
</dbReference>
<organism evidence="1 4">
    <name type="scientific">Saccharopolyspora kobensis</name>
    <dbReference type="NCBI Taxonomy" id="146035"/>
    <lineage>
        <taxon>Bacteria</taxon>
        <taxon>Bacillati</taxon>
        <taxon>Actinomycetota</taxon>
        <taxon>Actinomycetes</taxon>
        <taxon>Pseudonocardiales</taxon>
        <taxon>Pseudonocardiaceae</taxon>
        <taxon>Saccharopolyspora</taxon>
    </lineage>
</organism>